<evidence type="ECO:0000256" key="1">
    <source>
        <dbReference type="SAM" id="Phobius"/>
    </source>
</evidence>
<keyword evidence="1" id="KW-0812">Transmembrane</keyword>
<dbReference type="InterPro" id="IPR007039">
    <property type="entry name" value="TrbC/VirB2"/>
</dbReference>
<organism evidence="2 3">
    <name type="scientific">Aliarcobacter skirrowii</name>
    <dbReference type="NCBI Taxonomy" id="28200"/>
    <lineage>
        <taxon>Bacteria</taxon>
        <taxon>Pseudomonadati</taxon>
        <taxon>Campylobacterota</taxon>
        <taxon>Epsilonproteobacteria</taxon>
        <taxon>Campylobacterales</taxon>
        <taxon>Arcobacteraceae</taxon>
        <taxon>Aliarcobacter</taxon>
    </lineage>
</organism>
<feature type="transmembrane region" description="Helical" evidence="1">
    <location>
        <begin position="70"/>
        <end position="91"/>
    </location>
</feature>
<keyword evidence="1" id="KW-1133">Transmembrane helix</keyword>
<name>A0AAW9DAL2_9BACT</name>
<dbReference type="RefSeq" id="WP_319047983.1">
    <property type="nucleotide sequence ID" value="NZ_JAUQUR010000002.1"/>
</dbReference>
<reference evidence="2" key="2">
    <citation type="submission" date="2023-07" db="EMBL/GenBank/DDBJ databases">
        <authorList>
            <person name="Zhang M."/>
            <person name="Zhou G."/>
        </authorList>
    </citation>
    <scope>NUCLEOTIDE SEQUENCE</scope>
    <source>
        <strain evidence="2">BJSY19SF1-2</strain>
    </source>
</reference>
<feature type="transmembrane region" description="Helical" evidence="1">
    <location>
        <begin position="38"/>
        <end position="58"/>
    </location>
</feature>
<dbReference type="AlphaFoldDB" id="A0AAW9DAL2"/>
<reference evidence="2" key="1">
    <citation type="journal article" date="2023" name="Front. Microbiol.">
        <title>Genomic diversity and taxonomic marker for Arcobacter species.</title>
        <authorList>
            <person name="Zhou G."/>
            <person name="Gu Y."/>
            <person name="Wang H."/>
            <person name="Chen X."/>
            <person name="Zhang X."/>
            <person name="Shao Z."/>
            <person name="Yan X."/>
            <person name="Zhang J."/>
            <person name="Zhang M."/>
        </authorList>
    </citation>
    <scope>NUCLEOTIDE SEQUENCE</scope>
    <source>
        <strain evidence="2">BJSY19SF1-2</strain>
    </source>
</reference>
<accession>A0AAW9DAL2</accession>
<evidence type="ECO:0000313" key="3">
    <source>
        <dbReference type="Proteomes" id="UP001283691"/>
    </source>
</evidence>
<dbReference type="EMBL" id="JAUQUR010000002">
    <property type="protein sequence ID" value="MDX4069256.1"/>
    <property type="molecule type" value="Genomic_DNA"/>
</dbReference>
<evidence type="ECO:0000313" key="2">
    <source>
        <dbReference type="EMBL" id="MDX4069256.1"/>
    </source>
</evidence>
<protein>
    <submittedName>
        <fullName evidence="2">TrbC/VirB2 family protein</fullName>
    </submittedName>
</protein>
<gene>
    <name evidence="2" type="ORF">Q6A80_05895</name>
</gene>
<proteinExistence type="predicted"/>
<dbReference type="Pfam" id="PF04956">
    <property type="entry name" value="TrbC"/>
    <property type="match status" value="1"/>
</dbReference>
<comment type="caution">
    <text evidence="2">The sequence shown here is derived from an EMBL/GenBank/DDBJ whole genome shotgun (WGS) entry which is preliminary data.</text>
</comment>
<keyword evidence="1" id="KW-0472">Membrane</keyword>
<sequence length="92" mass="10117">MQKIKMFLLISVFLPIFSFAAKIDVTKTTNALDSVVEVLTSGVLRSILILVFVVIGYMYIFNKGSIAKEWLIAILIGLFFVLSGSFLVGALV</sequence>
<dbReference type="Proteomes" id="UP001283691">
    <property type="component" value="Unassembled WGS sequence"/>
</dbReference>